<evidence type="ECO:0000313" key="2">
    <source>
        <dbReference type="Proteomes" id="UP001204151"/>
    </source>
</evidence>
<evidence type="ECO:0000313" key="1">
    <source>
        <dbReference type="EMBL" id="MCS0585345.1"/>
    </source>
</evidence>
<accession>A0ABT1ZZH9</accession>
<sequence>MRAEDKPWFVRLLADVLAGYDKSLPEKTDVNTWLSHLAPFSPSVIEQAFENYRIERPDFAPMPNSVAARCKLLDGRPVENEAWAIAQAGRDEADTVVWTEEIAQAFEIARPLLNNKDEIGGRMAFKDAYKRLVNEARSINRPAKWIVSSGWDIDRQQLAIERAVRTGLLSAPQAPLALTNESKESVGKPKGLQAVLNEIAKLNKVIEKFRRMNSARLAQEESADTARRQELDEKVQAYLRKHPDARYGQLLVARDPTLQDRPTEK</sequence>
<keyword evidence="2" id="KW-1185">Reference proteome</keyword>
<protein>
    <recommendedName>
        <fullName evidence="3">Replicative helicase inhibitor G39P N-terminal domain-containing protein</fullName>
    </recommendedName>
</protein>
<organism evidence="1 2">
    <name type="scientific">Massilia pinisoli</name>
    <dbReference type="NCBI Taxonomy" id="1772194"/>
    <lineage>
        <taxon>Bacteria</taxon>
        <taxon>Pseudomonadati</taxon>
        <taxon>Pseudomonadota</taxon>
        <taxon>Betaproteobacteria</taxon>
        <taxon>Burkholderiales</taxon>
        <taxon>Oxalobacteraceae</taxon>
        <taxon>Telluria group</taxon>
        <taxon>Massilia</taxon>
    </lineage>
</organism>
<gene>
    <name evidence="1" type="ORF">NX784_27575</name>
</gene>
<dbReference type="RefSeq" id="WP_258819870.1">
    <property type="nucleotide sequence ID" value="NZ_JANUGW010000032.1"/>
</dbReference>
<name>A0ABT1ZZH9_9BURK</name>
<dbReference type="EMBL" id="JANUGW010000032">
    <property type="protein sequence ID" value="MCS0585345.1"/>
    <property type="molecule type" value="Genomic_DNA"/>
</dbReference>
<dbReference type="Proteomes" id="UP001204151">
    <property type="component" value="Unassembled WGS sequence"/>
</dbReference>
<evidence type="ECO:0008006" key="3">
    <source>
        <dbReference type="Google" id="ProtNLM"/>
    </source>
</evidence>
<proteinExistence type="predicted"/>
<reference evidence="1 2" key="1">
    <citation type="submission" date="2022-08" db="EMBL/GenBank/DDBJ databases">
        <title>Reclassification of Massilia species as members of the genera Telluria, Duganella, Pseudoduganella, Mokoshia gen. nov. and Zemynaea gen. nov. using orthogonal and non-orthogonal genome-based approaches.</title>
        <authorList>
            <person name="Bowman J.P."/>
        </authorList>
    </citation>
    <scope>NUCLEOTIDE SEQUENCE [LARGE SCALE GENOMIC DNA]</scope>
    <source>
        <strain evidence="1 2">JCM 31316</strain>
    </source>
</reference>
<comment type="caution">
    <text evidence="1">The sequence shown here is derived from an EMBL/GenBank/DDBJ whole genome shotgun (WGS) entry which is preliminary data.</text>
</comment>